<dbReference type="FunFam" id="2.40.10.10:FF:000003">
    <property type="entry name" value="Transmembrane serine protease 3"/>
    <property type="match status" value="1"/>
</dbReference>
<feature type="region of interest" description="Disordered" evidence="8">
    <location>
        <begin position="1"/>
        <end position="57"/>
    </location>
</feature>
<dbReference type="GeneTree" id="ENSGT00940000155207"/>
<feature type="domain" description="SRCR" evidence="11">
    <location>
        <begin position="132"/>
        <end position="242"/>
    </location>
</feature>
<dbReference type="InterPro" id="IPR009003">
    <property type="entry name" value="Peptidase_S1_PA"/>
</dbReference>
<evidence type="ECO:0000259" key="10">
    <source>
        <dbReference type="PROSITE" id="PS50240"/>
    </source>
</evidence>
<dbReference type="Pfam" id="PF00089">
    <property type="entry name" value="Trypsin"/>
    <property type="match status" value="1"/>
</dbReference>
<dbReference type="InterPro" id="IPR043504">
    <property type="entry name" value="Peptidase_S1_PA_chymotrypsin"/>
</dbReference>
<dbReference type="PANTHER" id="PTHR24252:SF30">
    <property type="entry name" value="TRANSMEMBRANE SERINE PROTEASE 2"/>
    <property type="match status" value="1"/>
</dbReference>
<sequence>MENRHAGKPPFQSKRLRMDSTQPTAPHHDNAGYRDDNDRPPSYNQSQGLYPTVPQWSPQPVVMTSTSVPEPVRRIEPKSNRKYVFCVLVAFALIVFILLVGGVLIWYFAFFQRGLSCESAIDLKASQWCDGVRDCMGGEDESNCLRLHGTDFVLQSFSATSQSWRPVCAERWRDDLGRASCKQIGYSSTEFVSSTQTGAGSLGTGGYSKLKPESYQPGDQIHSHLRDSRTCNSNKVVSLRCIACGDSETGPSARIVGGTPAVQRAWPWQVSLQYYGQHFCGGTIIGQYWILTAAHCFPSEPSDTSILRVYYGGVQLSWMSSSASVRRIIVHEDYNIEPQANDVALLRLRRPLTFTQDVKPACLPNVGVNLNPERNAWTTGWGTLSSGGVSPDELMQAEVTIYSRDRCNQRHILDQQVTETMICAGKLAGGVDSCQGDSGGPLVAKEGGLWWLVGDTSWGVECALRNKPGVYGNVTYFSDWIHKQMQIVGPHRGSWGPAY</sequence>
<keyword evidence="5" id="KW-0325">Glycoprotein</keyword>
<dbReference type="Gene3D" id="3.10.250.10">
    <property type="entry name" value="SRCR-like domain"/>
    <property type="match status" value="1"/>
</dbReference>
<dbReference type="InterPro" id="IPR018114">
    <property type="entry name" value="TRYPSIN_HIS"/>
</dbReference>
<dbReference type="GO" id="GO:0004252">
    <property type="term" value="F:serine-type endopeptidase activity"/>
    <property type="evidence" value="ECO:0007669"/>
    <property type="project" value="InterPro"/>
</dbReference>
<dbReference type="Gene3D" id="2.40.10.10">
    <property type="entry name" value="Trypsin-like serine proteases"/>
    <property type="match status" value="1"/>
</dbReference>
<evidence type="ECO:0000256" key="2">
    <source>
        <dbReference type="ARBA" id="ARBA00022801"/>
    </source>
</evidence>
<evidence type="ECO:0000259" key="11">
    <source>
        <dbReference type="PROSITE" id="PS50287"/>
    </source>
</evidence>
<evidence type="ECO:0000256" key="9">
    <source>
        <dbReference type="SAM" id="Phobius"/>
    </source>
</evidence>
<dbReference type="InterPro" id="IPR002172">
    <property type="entry name" value="LDrepeatLR_classA_rpt"/>
</dbReference>
<dbReference type="InterPro" id="IPR001190">
    <property type="entry name" value="SRCR"/>
</dbReference>
<dbReference type="InterPro" id="IPR001254">
    <property type="entry name" value="Trypsin_dom"/>
</dbReference>
<dbReference type="OMA" id="FFIDWIY"/>
<evidence type="ECO:0000256" key="3">
    <source>
        <dbReference type="ARBA" id="ARBA00022825"/>
    </source>
</evidence>
<dbReference type="SUPFAM" id="SSF50494">
    <property type="entry name" value="Trypsin-like serine proteases"/>
    <property type="match status" value="1"/>
</dbReference>
<keyword evidence="9" id="KW-1133">Transmembrane helix</keyword>
<dbReference type="SMART" id="SM00020">
    <property type="entry name" value="Tryp_SPc"/>
    <property type="match status" value="1"/>
</dbReference>
<evidence type="ECO:0000256" key="4">
    <source>
        <dbReference type="ARBA" id="ARBA00023157"/>
    </source>
</evidence>
<proteinExistence type="predicted"/>
<evidence type="ECO:0000313" key="12">
    <source>
        <dbReference type="Ensembl" id="ENSGMOP00000036938.1"/>
    </source>
</evidence>
<keyword evidence="3 7" id="KW-0720">Serine protease</keyword>
<dbReference type="SUPFAM" id="SSF56487">
    <property type="entry name" value="SRCR-like"/>
    <property type="match status" value="1"/>
</dbReference>
<evidence type="ECO:0000256" key="8">
    <source>
        <dbReference type="SAM" id="MobiDB-lite"/>
    </source>
</evidence>
<dbReference type="PROSITE" id="PS50240">
    <property type="entry name" value="TRYPSIN_DOM"/>
    <property type="match status" value="1"/>
</dbReference>
<evidence type="ECO:0000313" key="13">
    <source>
        <dbReference type="Proteomes" id="UP000694546"/>
    </source>
</evidence>
<dbReference type="PROSITE" id="PS00135">
    <property type="entry name" value="TRYPSIN_SER"/>
    <property type="match status" value="1"/>
</dbReference>
<dbReference type="PROSITE" id="PS50287">
    <property type="entry name" value="SRCR_2"/>
    <property type="match status" value="1"/>
</dbReference>
<feature type="domain" description="Peptidase S1" evidence="10">
    <location>
        <begin position="255"/>
        <end position="486"/>
    </location>
</feature>
<dbReference type="PANTHER" id="PTHR24252">
    <property type="entry name" value="ACROSIN-RELATED"/>
    <property type="match status" value="1"/>
</dbReference>
<evidence type="ECO:0000256" key="6">
    <source>
        <dbReference type="PROSITE-ProRule" id="PRU00196"/>
    </source>
</evidence>
<protein>
    <submittedName>
        <fullName evidence="12">Transmembrane serine protease 2</fullName>
    </submittedName>
</protein>
<evidence type="ECO:0000256" key="7">
    <source>
        <dbReference type="RuleBase" id="RU363034"/>
    </source>
</evidence>
<dbReference type="PROSITE" id="PS00134">
    <property type="entry name" value="TRYPSIN_HIS"/>
    <property type="match status" value="1"/>
</dbReference>
<keyword evidence="9" id="KW-0812">Transmembrane</keyword>
<keyword evidence="13" id="KW-1185">Reference proteome</keyword>
<dbReference type="PRINTS" id="PR00722">
    <property type="entry name" value="CHYMOTRYPSIN"/>
</dbReference>
<keyword evidence="1 7" id="KW-0645">Protease</keyword>
<evidence type="ECO:0000256" key="1">
    <source>
        <dbReference type="ARBA" id="ARBA00022670"/>
    </source>
</evidence>
<name>A0A8C5AXE5_GADMO</name>
<feature type="compositionally biased region" description="Basic and acidic residues" evidence="8">
    <location>
        <begin position="26"/>
        <end position="39"/>
    </location>
</feature>
<dbReference type="Proteomes" id="UP000694546">
    <property type="component" value="Chromosome 7"/>
</dbReference>
<dbReference type="Pfam" id="PF15494">
    <property type="entry name" value="SRCR_2"/>
    <property type="match status" value="1"/>
</dbReference>
<dbReference type="InterPro" id="IPR036055">
    <property type="entry name" value="LDL_receptor-like_sf"/>
</dbReference>
<dbReference type="InterPro" id="IPR033116">
    <property type="entry name" value="TRYPSIN_SER"/>
</dbReference>
<keyword evidence="4" id="KW-1015">Disulfide bond</keyword>
<reference evidence="12" key="2">
    <citation type="submission" date="2025-09" db="UniProtKB">
        <authorList>
            <consortium name="Ensembl"/>
        </authorList>
    </citation>
    <scope>IDENTIFICATION</scope>
</reference>
<comment type="caution">
    <text evidence="6">Lacks conserved residue(s) required for the propagation of feature annotation.</text>
</comment>
<dbReference type="CDD" id="cd00190">
    <property type="entry name" value="Tryp_SPc"/>
    <property type="match status" value="1"/>
</dbReference>
<dbReference type="AlphaFoldDB" id="A0A8C5AXE5"/>
<evidence type="ECO:0000256" key="5">
    <source>
        <dbReference type="ARBA" id="ARBA00023180"/>
    </source>
</evidence>
<keyword evidence="9" id="KW-0472">Membrane</keyword>
<feature type="transmembrane region" description="Helical" evidence="9">
    <location>
        <begin position="83"/>
        <end position="109"/>
    </location>
</feature>
<dbReference type="InterPro" id="IPR001314">
    <property type="entry name" value="Peptidase_S1A"/>
</dbReference>
<reference evidence="12" key="1">
    <citation type="submission" date="2025-08" db="UniProtKB">
        <authorList>
            <consortium name="Ensembl"/>
        </authorList>
    </citation>
    <scope>IDENTIFICATION</scope>
</reference>
<accession>A0A8C5AXE5</accession>
<keyword evidence="2 7" id="KW-0378">Hydrolase</keyword>
<dbReference type="CDD" id="cd00112">
    <property type="entry name" value="LDLa"/>
    <property type="match status" value="1"/>
</dbReference>
<dbReference type="GO" id="GO:0016020">
    <property type="term" value="C:membrane"/>
    <property type="evidence" value="ECO:0007669"/>
    <property type="project" value="InterPro"/>
</dbReference>
<dbReference type="InterPro" id="IPR036772">
    <property type="entry name" value="SRCR-like_dom_sf"/>
</dbReference>
<feature type="compositionally biased region" description="Polar residues" evidence="8">
    <location>
        <begin position="42"/>
        <end position="57"/>
    </location>
</feature>
<dbReference type="SUPFAM" id="SSF57424">
    <property type="entry name" value="LDL receptor-like module"/>
    <property type="match status" value="1"/>
</dbReference>
<dbReference type="GO" id="GO:0006508">
    <property type="term" value="P:proteolysis"/>
    <property type="evidence" value="ECO:0007669"/>
    <property type="project" value="UniProtKB-KW"/>
</dbReference>
<gene>
    <name evidence="12" type="primary">LOC115547820</name>
</gene>
<organism evidence="12 13">
    <name type="scientific">Gadus morhua</name>
    <name type="common">Atlantic cod</name>
    <dbReference type="NCBI Taxonomy" id="8049"/>
    <lineage>
        <taxon>Eukaryota</taxon>
        <taxon>Metazoa</taxon>
        <taxon>Chordata</taxon>
        <taxon>Craniata</taxon>
        <taxon>Vertebrata</taxon>
        <taxon>Euteleostomi</taxon>
        <taxon>Actinopterygii</taxon>
        <taxon>Neopterygii</taxon>
        <taxon>Teleostei</taxon>
        <taxon>Neoteleostei</taxon>
        <taxon>Acanthomorphata</taxon>
        <taxon>Zeiogadaria</taxon>
        <taxon>Gadariae</taxon>
        <taxon>Gadiformes</taxon>
        <taxon>Gadoidei</taxon>
        <taxon>Gadidae</taxon>
        <taxon>Gadus</taxon>
    </lineage>
</organism>
<dbReference type="Ensembl" id="ENSGMOT00000055552.1">
    <property type="protein sequence ID" value="ENSGMOP00000036938.1"/>
    <property type="gene ID" value="ENSGMOG00000034458.1"/>
</dbReference>